<dbReference type="Proteomes" id="UP000559809">
    <property type="component" value="Unassembled WGS sequence"/>
</dbReference>
<comment type="similarity">
    <text evidence="2">Belongs to the acyl-CoA dehydrogenase family.</text>
</comment>
<evidence type="ECO:0000256" key="4">
    <source>
        <dbReference type="ARBA" id="ARBA00022827"/>
    </source>
</evidence>
<dbReference type="Gene3D" id="1.10.540.10">
    <property type="entry name" value="Acyl-CoA dehydrogenase/oxidase, N-terminal domain"/>
    <property type="match status" value="1"/>
</dbReference>
<reference evidence="7 8" key="1">
    <citation type="submission" date="2020-07" db="EMBL/GenBank/DDBJ databases">
        <title>Taxonomic revisions and descriptions of new bacterial species based on genomic comparisons in the high-G+C-content subgroup of the family Alcaligenaceae.</title>
        <authorList>
            <person name="Szabo A."/>
            <person name="Felfoldi T."/>
        </authorList>
    </citation>
    <scope>NUCLEOTIDE SEQUENCE [LARGE SCALE GENOMIC DNA]</scope>
    <source>
        <strain evidence="7 8">LMG 24012</strain>
    </source>
</reference>
<keyword evidence="8" id="KW-1185">Reference proteome</keyword>
<dbReference type="InterPro" id="IPR037069">
    <property type="entry name" value="AcylCoA_DH/ox_N_sf"/>
</dbReference>
<dbReference type="SUPFAM" id="SSF56645">
    <property type="entry name" value="Acyl-CoA dehydrogenase NM domain-like"/>
    <property type="match status" value="1"/>
</dbReference>
<comment type="cofactor">
    <cofactor evidence="1">
        <name>FAD</name>
        <dbReference type="ChEBI" id="CHEBI:57692"/>
    </cofactor>
</comment>
<gene>
    <name evidence="7" type="ORF">H0A72_02455</name>
</gene>
<dbReference type="InterPro" id="IPR009100">
    <property type="entry name" value="AcylCoA_DH/oxidase_NM_dom_sf"/>
</dbReference>
<keyword evidence="4" id="KW-0274">FAD</keyword>
<dbReference type="Gene3D" id="1.20.140.10">
    <property type="entry name" value="Butyryl-CoA Dehydrogenase, subunit A, domain 3"/>
    <property type="match status" value="1"/>
</dbReference>
<dbReference type="Pfam" id="PF00441">
    <property type="entry name" value="Acyl-CoA_dh_1"/>
    <property type="match status" value="1"/>
</dbReference>
<evidence type="ECO:0000313" key="8">
    <source>
        <dbReference type="Proteomes" id="UP000559809"/>
    </source>
</evidence>
<sequence>MAFEPAVVFPGVLFDGAERYAKDVSAATPASSIIQEMGWGGTLIPEAEGGYGGRFNDLGSLIEGMAARAVNLPVMTRCGIVPAMLGAAPANAAVERLRAQIAAGEACVEFAGPLSRRESGTAPTLSSAAGAPVLAGSLEPVELTDECTHILFNAVDAATEEALVILLDAQALGGRTASYVTVEGRSVRRLDLNGCTPAGVGILARGAAATAMQSAGWRIAQAAVAADIVCTMNYALAETLRYLQERKQFGQALAQFQVLRHDAAKLYVTFESCKCLLMSSLRSLDGAKGAAESAAAFDLLGLYVREQAIEFAQAVIQLHGGMGMTRETLAARMATRLIALAFRYGDACSHVKALGEFQGAAGQ</sequence>
<evidence type="ECO:0000313" key="7">
    <source>
        <dbReference type="EMBL" id="NYT48162.1"/>
    </source>
</evidence>
<comment type="caution">
    <text evidence="7">The sequence shown here is derived from an EMBL/GenBank/DDBJ whole genome shotgun (WGS) entry which is preliminary data.</text>
</comment>
<dbReference type="EMBL" id="JACCEM010000001">
    <property type="protein sequence ID" value="NYT48162.1"/>
    <property type="molecule type" value="Genomic_DNA"/>
</dbReference>
<keyword evidence="5" id="KW-0560">Oxidoreductase</keyword>
<dbReference type="SUPFAM" id="SSF47203">
    <property type="entry name" value="Acyl-CoA dehydrogenase C-terminal domain-like"/>
    <property type="match status" value="1"/>
</dbReference>
<dbReference type="PANTHER" id="PTHR43884:SF20">
    <property type="entry name" value="ACYL-COA DEHYDROGENASE FADE28"/>
    <property type="match status" value="1"/>
</dbReference>
<organism evidence="7 8">
    <name type="scientific">Parapusillimonas granuli</name>
    <dbReference type="NCBI Taxonomy" id="380911"/>
    <lineage>
        <taxon>Bacteria</taxon>
        <taxon>Pseudomonadati</taxon>
        <taxon>Pseudomonadota</taxon>
        <taxon>Betaproteobacteria</taxon>
        <taxon>Burkholderiales</taxon>
        <taxon>Alcaligenaceae</taxon>
        <taxon>Parapusillimonas</taxon>
    </lineage>
</organism>
<evidence type="ECO:0000256" key="5">
    <source>
        <dbReference type="ARBA" id="ARBA00023002"/>
    </source>
</evidence>
<evidence type="ECO:0000256" key="1">
    <source>
        <dbReference type="ARBA" id="ARBA00001974"/>
    </source>
</evidence>
<dbReference type="GO" id="GO:0050660">
    <property type="term" value="F:flavin adenine dinucleotide binding"/>
    <property type="evidence" value="ECO:0007669"/>
    <property type="project" value="InterPro"/>
</dbReference>
<feature type="domain" description="Acyl-CoA dehydrogenase/oxidase C-terminal" evidence="6">
    <location>
        <begin position="222"/>
        <end position="336"/>
    </location>
</feature>
<dbReference type="AlphaFoldDB" id="A0A853FWV6"/>
<dbReference type="InterPro" id="IPR009075">
    <property type="entry name" value="AcylCo_DH/oxidase_C"/>
</dbReference>
<protein>
    <submittedName>
        <fullName evidence="7">Acyl-CoA/acyl-ACP dehydrogenase</fullName>
    </submittedName>
</protein>
<dbReference type="InterPro" id="IPR036250">
    <property type="entry name" value="AcylCo_DH-like_C"/>
</dbReference>
<proteinExistence type="inferred from homology"/>
<dbReference type="GO" id="GO:0003995">
    <property type="term" value="F:acyl-CoA dehydrogenase activity"/>
    <property type="evidence" value="ECO:0007669"/>
    <property type="project" value="TreeGrafter"/>
</dbReference>
<evidence type="ECO:0000256" key="2">
    <source>
        <dbReference type="ARBA" id="ARBA00009347"/>
    </source>
</evidence>
<name>A0A853FWV6_9BURK</name>
<evidence type="ECO:0000256" key="3">
    <source>
        <dbReference type="ARBA" id="ARBA00022630"/>
    </source>
</evidence>
<dbReference type="PANTHER" id="PTHR43884">
    <property type="entry name" value="ACYL-COA DEHYDROGENASE"/>
    <property type="match status" value="1"/>
</dbReference>
<accession>A0A853FWV6</accession>
<keyword evidence="3" id="KW-0285">Flavoprotein</keyword>
<dbReference type="RefSeq" id="WP_180153453.1">
    <property type="nucleotide sequence ID" value="NZ_JACCEM010000001.1"/>
</dbReference>
<evidence type="ECO:0000259" key="6">
    <source>
        <dbReference type="Pfam" id="PF00441"/>
    </source>
</evidence>